<name>A0ABV5R375_9ACTN</name>
<dbReference type="CDD" id="cd06583">
    <property type="entry name" value="PGRP"/>
    <property type="match status" value="1"/>
</dbReference>
<evidence type="ECO:0000313" key="7">
    <source>
        <dbReference type="Proteomes" id="UP001589710"/>
    </source>
</evidence>
<evidence type="ECO:0000313" key="6">
    <source>
        <dbReference type="EMBL" id="MFB9572306.1"/>
    </source>
</evidence>
<dbReference type="Gene3D" id="3.40.80.10">
    <property type="entry name" value="Peptidoglycan recognition protein-like"/>
    <property type="match status" value="1"/>
</dbReference>
<feature type="domain" description="N-acetylmuramoyl-L-alanine amidase" evidence="5">
    <location>
        <begin position="79"/>
        <end position="208"/>
    </location>
</feature>
<comment type="caution">
    <text evidence="6">The sequence shown here is derived from an EMBL/GenBank/DDBJ whole genome shotgun (WGS) entry which is preliminary data.</text>
</comment>
<gene>
    <name evidence="6" type="ORF">ACFFTL_08200</name>
</gene>
<comment type="catalytic activity">
    <reaction evidence="1">
        <text>Hydrolyzes the link between N-acetylmuramoyl residues and L-amino acid residues in certain cell-wall glycopeptides.</text>
        <dbReference type="EC" id="3.5.1.28"/>
    </reaction>
</comment>
<dbReference type="RefSeq" id="WP_345510204.1">
    <property type="nucleotide sequence ID" value="NZ_BAAAXD010000007.1"/>
</dbReference>
<accession>A0ABV5R375</accession>
<protein>
    <recommendedName>
        <fullName evidence="2">N-acetylmuramoyl-L-alanine amidase</fullName>
        <ecNumber evidence="2">3.5.1.28</ecNumber>
    </recommendedName>
</protein>
<dbReference type="InterPro" id="IPR002502">
    <property type="entry name" value="Amidase_domain"/>
</dbReference>
<dbReference type="InterPro" id="IPR036505">
    <property type="entry name" value="Amidase/PGRP_sf"/>
</dbReference>
<evidence type="ECO:0000256" key="2">
    <source>
        <dbReference type="ARBA" id="ARBA00011901"/>
    </source>
</evidence>
<sequence>MGTKGTAGAKGSAGSKSEHGISRRGLLIGAAVTAVGTAALARTKLEHAWWRLPGVDKPRKPGELDYARAEWIAASTANWRRADRPADYDIDRVVIHVTQGSYRGAVKVFQSPAHGAAAHYVVRRDGHVAQMIRELDVAFHAGNRSYNERSVGIEHEGFVDRPQDFTAAMYASSARLAAAICGRYGIPVDREHIIGHVEVPGTDHTDPGPHWDWDRYLKLVRTAAASPTKGPGDPTPPS</sequence>
<evidence type="ECO:0000256" key="1">
    <source>
        <dbReference type="ARBA" id="ARBA00001561"/>
    </source>
</evidence>
<keyword evidence="7" id="KW-1185">Reference proteome</keyword>
<keyword evidence="4" id="KW-0961">Cell wall biogenesis/degradation</keyword>
<dbReference type="SUPFAM" id="SSF55846">
    <property type="entry name" value="N-acetylmuramoyl-L-alanine amidase-like"/>
    <property type="match status" value="1"/>
</dbReference>
<evidence type="ECO:0000259" key="5">
    <source>
        <dbReference type="SMART" id="SM00644"/>
    </source>
</evidence>
<dbReference type="PANTHER" id="PTHR30417">
    <property type="entry name" value="N-ACETYLMURAMOYL-L-ALANINE AMIDASE AMID"/>
    <property type="match status" value="1"/>
</dbReference>
<dbReference type="Proteomes" id="UP001589710">
    <property type="component" value="Unassembled WGS sequence"/>
</dbReference>
<organism evidence="6 7">
    <name type="scientific">Streptomyces yanii</name>
    <dbReference type="NCBI Taxonomy" id="78510"/>
    <lineage>
        <taxon>Bacteria</taxon>
        <taxon>Bacillati</taxon>
        <taxon>Actinomycetota</taxon>
        <taxon>Actinomycetes</taxon>
        <taxon>Kitasatosporales</taxon>
        <taxon>Streptomycetaceae</taxon>
        <taxon>Streptomyces</taxon>
    </lineage>
</organism>
<dbReference type="SMART" id="SM00644">
    <property type="entry name" value="Ami_2"/>
    <property type="match status" value="1"/>
</dbReference>
<proteinExistence type="predicted"/>
<dbReference type="GO" id="GO:0008745">
    <property type="term" value="F:N-acetylmuramoyl-L-alanine amidase activity"/>
    <property type="evidence" value="ECO:0007669"/>
    <property type="project" value="UniProtKB-EC"/>
</dbReference>
<reference evidence="6 7" key="1">
    <citation type="submission" date="2024-09" db="EMBL/GenBank/DDBJ databases">
        <authorList>
            <person name="Sun Q."/>
            <person name="Mori K."/>
        </authorList>
    </citation>
    <scope>NUCLEOTIDE SEQUENCE [LARGE SCALE GENOMIC DNA]</scope>
    <source>
        <strain evidence="6 7">JCM 3331</strain>
    </source>
</reference>
<dbReference type="EMBL" id="JBHMCG010000037">
    <property type="protein sequence ID" value="MFB9572306.1"/>
    <property type="molecule type" value="Genomic_DNA"/>
</dbReference>
<dbReference type="PANTHER" id="PTHR30417:SF1">
    <property type="entry name" value="N-ACETYLMURAMOYL-L-ALANINE AMIDASE AMID"/>
    <property type="match status" value="1"/>
</dbReference>
<dbReference type="InterPro" id="IPR051206">
    <property type="entry name" value="NAMLAA_amidase_2"/>
</dbReference>
<keyword evidence="3 6" id="KW-0378">Hydrolase</keyword>
<evidence type="ECO:0000256" key="4">
    <source>
        <dbReference type="ARBA" id="ARBA00023316"/>
    </source>
</evidence>
<dbReference type="Pfam" id="PF01510">
    <property type="entry name" value="Amidase_2"/>
    <property type="match status" value="1"/>
</dbReference>
<dbReference type="EC" id="3.5.1.28" evidence="2"/>
<evidence type="ECO:0000256" key="3">
    <source>
        <dbReference type="ARBA" id="ARBA00022801"/>
    </source>
</evidence>